<evidence type="ECO:0000256" key="5">
    <source>
        <dbReference type="ARBA" id="ARBA00023136"/>
    </source>
</evidence>
<evidence type="ECO:0000313" key="8">
    <source>
        <dbReference type="Proteomes" id="UP001596990"/>
    </source>
</evidence>
<feature type="transmembrane region" description="Helical" evidence="6">
    <location>
        <begin position="151"/>
        <end position="175"/>
    </location>
</feature>
<keyword evidence="5 6" id="KW-0472">Membrane</keyword>
<comment type="subcellular location">
    <subcellularLocation>
        <location evidence="1">Cell membrane</location>
        <topology evidence="1">Multi-pass membrane protein</topology>
    </subcellularLocation>
</comment>
<gene>
    <name evidence="7" type="ORF">ACFQ2J_15845</name>
</gene>
<dbReference type="PANTHER" id="PTHR30250">
    <property type="entry name" value="PST FAMILY PREDICTED COLANIC ACID TRANSPORTER"/>
    <property type="match status" value="1"/>
</dbReference>
<dbReference type="RefSeq" id="WP_386062757.1">
    <property type="nucleotide sequence ID" value="NZ_JBHTKL010000006.1"/>
</dbReference>
<feature type="transmembrane region" description="Helical" evidence="6">
    <location>
        <begin position="326"/>
        <end position="346"/>
    </location>
</feature>
<protein>
    <submittedName>
        <fullName evidence="7">Lipopolysaccharide biosynthesis protein</fullName>
    </submittedName>
</protein>
<dbReference type="PANTHER" id="PTHR30250:SF11">
    <property type="entry name" value="O-ANTIGEN TRANSPORTER-RELATED"/>
    <property type="match status" value="1"/>
</dbReference>
<feature type="transmembrane region" description="Helical" evidence="6">
    <location>
        <begin position="122"/>
        <end position="144"/>
    </location>
</feature>
<evidence type="ECO:0000313" key="7">
    <source>
        <dbReference type="EMBL" id="MFD1020661.1"/>
    </source>
</evidence>
<feature type="transmembrane region" description="Helical" evidence="6">
    <location>
        <begin position="295"/>
        <end position="320"/>
    </location>
</feature>
<accession>A0ABW3L5R7</accession>
<organism evidence="7 8">
    <name type="scientific">Thalassobacillus hwangdonensis</name>
    <dbReference type="NCBI Taxonomy" id="546108"/>
    <lineage>
        <taxon>Bacteria</taxon>
        <taxon>Bacillati</taxon>
        <taxon>Bacillota</taxon>
        <taxon>Bacilli</taxon>
        <taxon>Bacillales</taxon>
        <taxon>Bacillaceae</taxon>
        <taxon>Thalassobacillus</taxon>
    </lineage>
</organism>
<proteinExistence type="predicted"/>
<evidence type="ECO:0000256" key="2">
    <source>
        <dbReference type="ARBA" id="ARBA00022475"/>
    </source>
</evidence>
<dbReference type="Proteomes" id="UP001596990">
    <property type="component" value="Unassembled WGS sequence"/>
</dbReference>
<sequence>MNVKQLLQTAAIYSISSFLTPIASFLLLPYLTAYLTPAEYGTLTTVQSLIGLGQFILLLSLHGAITRYYYDFEEGSARQKKYLGTILVFVSAFSTVVISIGLLLKPWIGGMLFKSIPLDPFFYYLCALSFLTALLSLCLAVLRVKEQSWRFFLLYVIRSVFVFVGTILFLNVLGFGPDGPLLASVIAEGAALLIGLLMIRKSVLLSWSTQALKKSLFYSLPLLPYALSSWVISVSDRVILEKFVSLEKVGIYALAAQVALVLRMVFMSINAAYLPRYISLMKQTQQKNVLKINRLFLITIVLFSGVALLSFKHLIGWIASPSYLEAAAFVYVLIIAECLVGINYVVSAKFLYYERTGLLSITSIAAALLNILLNFFLIPFIGIWGALWSTLAAEFTRVGLTYFLNLRQTGKGLKA</sequence>
<reference evidence="8" key="1">
    <citation type="journal article" date="2019" name="Int. J. Syst. Evol. Microbiol.">
        <title>The Global Catalogue of Microorganisms (GCM) 10K type strain sequencing project: providing services to taxonomists for standard genome sequencing and annotation.</title>
        <authorList>
            <consortium name="The Broad Institute Genomics Platform"/>
            <consortium name="The Broad Institute Genome Sequencing Center for Infectious Disease"/>
            <person name="Wu L."/>
            <person name="Ma J."/>
        </authorList>
    </citation>
    <scope>NUCLEOTIDE SEQUENCE [LARGE SCALE GENOMIC DNA]</scope>
    <source>
        <strain evidence="8">CCUG 56607</strain>
    </source>
</reference>
<keyword evidence="3 6" id="KW-0812">Transmembrane</keyword>
<feature type="transmembrane region" description="Helical" evidence="6">
    <location>
        <begin position="181"/>
        <end position="199"/>
    </location>
</feature>
<keyword evidence="2" id="KW-1003">Cell membrane</keyword>
<dbReference type="Pfam" id="PF01943">
    <property type="entry name" value="Polysacc_synt"/>
    <property type="match status" value="1"/>
</dbReference>
<dbReference type="EMBL" id="JBHTKL010000006">
    <property type="protein sequence ID" value="MFD1020661.1"/>
    <property type="molecule type" value="Genomic_DNA"/>
</dbReference>
<feature type="transmembrane region" description="Helical" evidence="6">
    <location>
        <begin position="358"/>
        <end position="377"/>
    </location>
</feature>
<keyword evidence="4 6" id="KW-1133">Transmembrane helix</keyword>
<name>A0ABW3L5R7_9BACI</name>
<feature type="transmembrane region" description="Helical" evidence="6">
    <location>
        <begin position="82"/>
        <end position="102"/>
    </location>
</feature>
<feature type="transmembrane region" description="Helical" evidence="6">
    <location>
        <begin position="211"/>
        <end position="232"/>
    </location>
</feature>
<evidence type="ECO:0000256" key="1">
    <source>
        <dbReference type="ARBA" id="ARBA00004651"/>
    </source>
</evidence>
<dbReference type="InterPro" id="IPR050833">
    <property type="entry name" value="Poly_Biosynth_Transport"/>
</dbReference>
<keyword evidence="8" id="KW-1185">Reference proteome</keyword>
<evidence type="ECO:0000256" key="6">
    <source>
        <dbReference type="SAM" id="Phobius"/>
    </source>
</evidence>
<comment type="caution">
    <text evidence="7">The sequence shown here is derived from an EMBL/GenBank/DDBJ whole genome shotgun (WGS) entry which is preliminary data.</text>
</comment>
<feature type="transmembrane region" description="Helical" evidence="6">
    <location>
        <begin position="252"/>
        <end position="274"/>
    </location>
</feature>
<dbReference type="InterPro" id="IPR002797">
    <property type="entry name" value="Polysacc_synth"/>
</dbReference>
<evidence type="ECO:0000256" key="3">
    <source>
        <dbReference type="ARBA" id="ARBA00022692"/>
    </source>
</evidence>
<feature type="transmembrane region" description="Helical" evidence="6">
    <location>
        <begin position="51"/>
        <end position="70"/>
    </location>
</feature>
<feature type="transmembrane region" description="Helical" evidence="6">
    <location>
        <begin position="12"/>
        <end position="31"/>
    </location>
</feature>
<evidence type="ECO:0000256" key="4">
    <source>
        <dbReference type="ARBA" id="ARBA00022989"/>
    </source>
</evidence>